<dbReference type="Pfam" id="PF13516">
    <property type="entry name" value="LRR_6"/>
    <property type="match status" value="1"/>
</dbReference>
<reference evidence="1 2" key="1">
    <citation type="journal article" date="2018" name="Gigascience">
        <title>Genomes of trombidid mites reveal novel predicted allergens and laterally-transferred genes associated with secondary metabolism.</title>
        <authorList>
            <person name="Dong X."/>
            <person name="Chaisiri K."/>
            <person name="Xia D."/>
            <person name="Armstrong S.D."/>
            <person name="Fang Y."/>
            <person name="Donnelly M.J."/>
            <person name="Kadowaki T."/>
            <person name="McGarry J.W."/>
            <person name="Darby A.C."/>
            <person name="Makepeace B.L."/>
        </authorList>
    </citation>
    <scope>NUCLEOTIDE SEQUENCE [LARGE SCALE GENOMIC DNA]</scope>
    <source>
        <strain evidence="1">UoL-UT</strain>
    </source>
</reference>
<dbReference type="InterPro" id="IPR001611">
    <property type="entry name" value="Leu-rich_rpt"/>
</dbReference>
<dbReference type="AlphaFoldDB" id="A0A443SBF6"/>
<proteinExistence type="predicted"/>
<evidence type="ECO:0000313" key="2">
    <source>
        <dbReference type="Proteomes" id="UP000288716"/>
    </source>
</evidence>
<organism evidence="1 2">
    <name type="scientific">Leptotrombidium deliense</name>
    <dbReference type="NCBI Taxonomy" id="299467"/>
    <lineage>
        <taxon>Eukaryota</taxon>
        <taxon>Metazoa</taxon>
        <taxon>Ecdysozoa</taxon>
        <taxon>Arthropoda</taxon>
        <taxon>Chelicerata</taxon>
        <taxon>Arachnida</taxon>
        <taxon>Acari</taxon>
        <taxon>Acariformes</taxon>
        <taxon>Trombidiformes</taxon>
        <taxon>Prostigmata</taxon>
        <taxon>Anystina</taxon>
        <taxon>Parasitengona</taxon>
        <taxon>Trombiculoidea</taxon>
        <taxon>Trombiculidae</taxon>
        <taxon>Leptotrombidium</taxon>
    </lineage>
</organism>
<dbReference type="InterPro" id="IPR032675">
    <property type="entry name" value="LRR_dom_sf"/>
</dbReference>
<comment type="caution">
    <text evidence="1">The sequence shown here is derived from an EMBL/GenBank/DDBJ whole genome shotgun (WGS) entry which is preliminary data.</text>
</comment>
<dbReference type="PANTHER" id="PTHR25480">
    <property type="entry name" value="LEUCINE-RICH REPEAT-CONTAINING PROTEIN 73"/>
    <property type="match status" value="1"/>
</dbReference>
<dbReference type="VEuPathDB" id="VectorBase:LDEU007236"/>
<protein>
    <submittedName>
        <fullName evidence="1">C-Maf-inducing protein-like protein</fullName>
    </submittedName>
</protein>
<evidence type="ECO:0000313" key="1">
    <source>
        <dbReference type="EMBL" id="RWS24804.1"/>
    </source>
</evidence>
<dbReference type="EMBL" id="NCKV01004384">
    <property type="protein sequence ID" value="RWS24804.1"/>
    <property type="molecule type" value="Genomic_DNA"/>
</dbReference>
<accession>A0A443SBF6</accession>
<dbReference type="PANTHER" id="PTHR25480:SF0">
    <property type="entry name" value="C-MAF-INDUCING PROTEIN"/>
    <property type="match status" value="1"/>
</dbReference>
<gene>
    <name evidence="1" type="ORF">B4U80_10388</name>
</gene>
<dbReference type="Proteomes" id="UP000288716">
    <property type="component" value="Unassembled WGS sequence"/>
</dbReference>
<dbReference type="InterPro" id="IPR052813">
    <property type="entry name" value="CMIP"/>
</dbReference>
<dbReference type="SMART" id="SM00368">
    <property type="entry name" value="LRR_RI"/>
    <property type="match status" value="2"/>
</dbReference>
<name>A0A443SBF6_9ACAR</name>
<sequence>MKRIESNGEVCFEKVNGDLFDNRCSRKSLNDEIVAIISPLFDKSNPTNQICHFLSQHCQSHPRSSAVTDFYGKIAQRVLKHNMDFGKCPKMRNLVQDYIIALSQQNDGFNLIRNFVKTAHGFGITCPHPRILPNLVSICLAAVSTLFEEKRNYLNSSDAKNRIDCLKEDELFRTKLDCIVTVFDEISNFEDWRPLFSQLLQPIPFPDLAIADEGFTSPFKSVIRKISSDVRCDVHQMILGIREEKEGWFHVYCPGNIACDDDGDLWSLMLNCLINCCCRRKSFLWTLNKCLGPCMLRALRDDETCQETLCAMLELDVVENKDMQLQIITTLQSTKSGKLHYAALCQRQLHLKELQQKGGPRKLTLPSRSTDTDVARLLSCGSFGNLECLSLAFTQVTSACAEQLVKLPSLRYLNLWSTQFGDSGLELISEHLHKLQVLNLCETPVTDKGLKYLSAMKNLRKLNLNSTSLTAHTFEGLKQTLPALQECDIRYTDACI</sequence>
<dbReference type="OrthoDB" id="10056090at2759"/>
<dbReference type="Gene3D" id="3.80.10.10">
    <property type="entry name" value="Ribonuclease Inhibitor"/>
    <property type="match status" value="1"/>
</dbReference>
<keyword evidence="2" id="KW-1185">Reference proteome</keyword>
<dbReference type="SUPFAM" id="SSF52047">
    <property type="entry name" value="RNI-like"/>
    <property type="match status" value="1"/>
</dbReference>